<proteinExistence type="predicted"/>
<evidence type="ECO:0000313" key="1">
    <source>
        <dbReference type="EMBL" id="GAH17489.1"/>
    </source>
</evidence>
<dbReference type="AlphaFoldDB" id="X1EK48"/>
<reference evidence="1" key="1">
    <citation type="journal article" date="2014" name="Front. Microbiol.">
        <title>High frequency of phylogenetically diverse reductive dehalogenase-homologous genes in deep subseafloor sedimentary metagenomes.</title>
        <authorList>
            <person name="Kawai M."/>
            <person name="Futagami T."/>
            <person name="Toyoda A."/>
            <person name="Takaki Y."/>
            <person name="Nishi S."/>
            <person name="Hori S."/>
            <person name="Arai W."/>
            <person name="Tsubouchi T."/>
            <person name="Morono Y."/>
            <person name="Uchiyama I."/>
            <person name="Ito T."/>
            <person name="Fujiyama A."/>
            <person name="Inagaki F."/>
            <person name="Takami H."/>
        </authorList>
    </citation>
    <scope>NUCLEOTIDE SEQUENCE</scope>
    <source>
        <strain evidence="1">Expedition CK06-06</strain>
    </source>
</reference>
<protein>
    <submittedName>
        <fullName evidence="1">Uncharacterized protein</fullName>
    </submittedName>
</protein>
<sequence>KENTEGGIYITHLTSAITGGNLVTVQSDGTIDAVATT</sequence>
<name>X1EK48_9ZZZZ</name>
<organism evidence="1">
    <name type="scientific">marine sediment metagenome</name>
    <dbReference type="NCBI Taxonomy" id="412755"/>
    <lineage>
        <taxon>unclassified sequences</taxon>
        <taxon>metagenomes</taxon>
        <taxon>ecological metagenomes</taxon>
    </lineage>
</organism>
<feature type="non-terminal residue" evidence="1">
    <location>
        <position position="1"/>
    </location>
</feature>
<accession>X1EK48</accession>
<comment type="caution">
    <text evidence="1">The sequence shown here is derived from an EMBL/GenBank/DDBJ whole genome shotgun (WGS) entry which is preliminary data.</text>
</comment>
<dbReference type="EMBL" id="BART01031809">
    <property type="protein sequence ID" value="GAH17489.1"/>
    <property type="molecule type" value="Genomic_DNA"/>
</dbReference>
<gene>
    <name evidence="1" type="ORF">S01H4_55166</name>
</gene>